<evidence type="ECO:0000313" key="2">
    <source>
        <dbReference type="EMBL" id="OSX77350.1"/>
    </source>
</evidence>
<dbReference type="Proteomes" id="UP000218209">
    <property type="component" value="Unassembled WGS sequence"/>
</dbReference>
<feature type="region of interest" description="Disordered" evidence="1">
    <location>
        <begin position="147"/>
        <end position="200"/>
    </location>
</feature>
<dbReference type="Gene3D" id="2.70.50.70">
    <property type="match status" value="1"/>
</dbReference>
<reference evidence="2 3" key="1">
    <citation type="submission" date="2017-03" db="EMBL/GenBank/DDBJ databases">
        <title>WGS assembly of Porphyra umbilicalis.</title>
        <authorList>
            <person name="Brawley S.H."/>
            <person name="Blouin N.A."/>
            <person name="Ficko-Blean E."/>
            <person name="Wheeler G.L."/>
            <person name="Lohr M."/>
            <person name="Goodson H.V."/>
            <person name="Jenkins J.W."/>
            <person name="Blaby-Haas C.E."/>
            <person name="Helliwell K.E."/>
            <person name="Chan C."/>
            <person name="Marriage T."/>
            <person name="Bhattacharya D."/>
            <person name="Klein A.S."/>
            <person name="Badis Y."/>
            <person name="Brodie J."/>
            <person name="Cao Y."/>
            <person name="Collen J."/>
            <person name="Dittami S.M."/>
            <person name="Gachon C.M."/>
            <person name="Green B.R."/>
            <person name="Karpowicz S."/>
            <person name="Kim J.W."/>
            <person name="Kudahl U."/>
            <person name="Lin S."/>
            <person name="Michel G."/>
            <person name="Mittag M."/>
            <person name="Olson B.J."/>
            <person name="Pangilinan J."/>
            <person name="Peng Y."/>
            <person name="Qiu H."/>
            <person name="Shu S."/>
            <person name="Singer J.T."/>
            <person name="Smith A.G."/>
            <person name="Sprecher B.N."/>
            <person name="Wagner V."/>
            <person name="Wang W."/>
            <person name="Wang Z.-Y."/>
            <person name="Yan J."/>
            <person name="Yarish C."/>
            <person name="Zoeuner-Riek S."/>
            <person name="Zhuang Y."/>
            <person name="Zou Y."/>
            <person name="Lindquist E.A."/>
            <person name="Grimwood J."/>
            <person name="Barry K."/>
            <person name="Rokhsar D.S."/>
            <person name="Schmutz J."/>
            <person name="Stiller J.W."/>
            <person name="Grossman A.R."/>
            <person name="Prochnik S.E."/>
        </authorList>
    </citation>
    <scope>NUCLEOTIDE SEQUENCE [LARGE SCALE GENOMIC DNA]</scope>
    <source>
        <strain evidence="2">4086291</strain>
    </source>
</reference>
<dbReference type="AlphaFoldDB" id="A0A1X6P9A5"/>
<keyword evidence="3" id="KW-1185">Reference proteome</keyword>
<evidence type="ECO:0000313" key="3">
    <source>
        <dbReference type="Proteomes" id="UP000218209"/>
    </source>
</evidence>
<feature type="compositionally biased region" description="Basic and acidic residues" evidence="1">
    <location>
        <begin position="186"/>
        <end position="200"/>
    </location>
</feature>
<protein>
    <submittedName>
        <fullName evidence="2">Uncharacterized protein</fullName>
    </submittedName>
</protein>
<evidence type="ECO:0000256" key="1">
    <source>
        <dbReference type="SAM" id="MobiDB-lite"/>
    </source>
</evidence>
<organism evidence="2 3">
    <name type="scientific">Porphyra umbilicalis</name>
    <name type="common">Purple laver</name>
    <name type="synonym">Red alga</name>
    <dbReference type="NCBI Taxonomy" id="2786"/>
    <lineage>
        <taxon>Eukaryota</taxon>
        <taxon>Rhodophyta</taxon>
        <taxon>Bangiophyceae</taxon>
        <taxon>Bangiales</taxon>
        <taxon>Bangiaceae</taxon>
        <taxon>Porphyra</taxon>
    </lineage>
</organism>
<proteinExistence type="predicted"/>
<sequence>MPLKYFKNNHEGGFLRLTLVHPKDRYNHQAHTRNAWRWSCWSYGEENCPNRGAKECGNDERGRRYKQQVTIPPVFPDGLYILGFAWYGGTGWQGTYWSCAEVRIKGGPLQKSYQPQFVNHRDGRCQNNANALGQCTREPCKRRVRWGPPQELKTGGGRARSARARCGGSGRRRGRKPPTRGGLQTGERRCAHRREAVAAQ</sequence>
<name>A0A1X6P9A5_PORUM</name>
<gene>
    <name evidence="2" type="ORF">BU14_0152s0045</name>
</gene>
<dbReference type="EMBL" id="KV918841">
    <property type="protein sequence ID" value="OSX77350.1"/>
    <property type="molecule type" value="Genomic_DNA"/>
</dbReference>
<accession>A0A1X6P9A5</accession>